<evidence type="ECO:0000313" key="5">
    <source>
        <dbReference type="Proteomes" id="UP001501495"/>
    </source>
</evidence>
<protein>
    <recommendedName>
        <fullName evidence="3">N-acetyltransferase domain-containing protein</fullName>
    </recommendedName>
</protein>
<keyword evidence="1" id="KW-0808">Transferase</keyword>
<evidence type="ECO:0000313" key="4">
    <source>
        <dbReference type="EMBL" id="GAA4123888.1"/>
    </source>
</evidence>
<dbReference type="Gene3D" id="3.40.630.30">
    <property type="match status" value="1"/>
</dbReference>
<comment type="caution">
    <text evidence="4">The sequence shown here is derived from an EMBL/GenBank/DDBJ whole genome shotgun (WGS) entry which is preliminary data.</text>
</comment>
<evidence type="ECO:0000259" key="3">
    <source>
        <dbReference type="PROSITE" id="PS51186"/>
    </source>
</evidence>
<dbReference type="InterPro" id="IPR000182">
    <property type="entry name" value="GNAT_dom"/>
</dbReference>
<feature type="domain" description="N-acetyltransferase" evidence="3">
    <location>
        <begin position="161"/>
        <end position="308"/>
    </location>
</feature>
<dbReference type="InterPro" id="IPR016181">
    <property type="entry name" value="Acyl_CoA_acyltransferase"/>
</dbReference>
<accession>A0ABP7XQX4</accession>
<dbReference type="PROSITE" id="PS51186">
    <property type="entry name" value="GNAT"/>
    <property type="match status" value="2"/>
</dbReference>
<sequence length="308" mass="32947">MIDLPAGYTARPLVPTDAAAVVAVMAAQQLRDVGEVAIELADIESDWARPSFDLGAQTIGVLSGTATGEVLVGYAEVSGSSRGDACVHPDHEGRGIGTALAAWMRRRARERGEEWIGMPVPAGSAGDRLLAALGYEVRWDSWVLALPGDAVVPPRDLPTGYAVREARPEEYEQCWTVKEDAFLEWSARERESYADWAATVLGRPGFAPWNLRVVLDSDGSVVAMAHVVLAPITDGLEGYIGSLATRADQRGRGLAQALLADAFATARAHGAVRCALDTDSRTGALGLYEKVGMVVTQTWRHRGIRVTA</sequence>
<dbReference type="Proteomes" id="UP001501495">
    <property type="component" value="Unassembled WGS sequence"/>
</dbReference>
<dbReference type="Pfam" id="PF00583">
    <property type="entry name" value="Acetyltransf_1"/>
    <property type="match status" value="1"/>
</dbReference>
<keyword evidence="2" id="KW-0012">Acyltransferase</keyword>
<organism evidence="4 5">
    <name type="scientific">Nocardioides fonticola</name>
    <dbReference type="NCBI Taxonomy" id="450363"/>
    <lineage>
        <taxon>Bacteria</taxon>
        <taxon>Bacillati</taxon>
        <taxon>Actinomycetota</taxon>
        <taxon>Actinomycetes</taxon>
        <taxon>Propionibacteriales</taxon>
        <taxon>Nocardioidaceae</taxon>
        <taxon>Nocardioides</taxon>
    </lineage>
</organism>
<name>A0ABP7XQX4_9ACTN</name>
<proteinExistence type="predicted"/>
<reference evidence="5" key="1">
    <citation type="journal article" date="2019" name="Int. J. Syst. Evol. Microbiol.">
        <title>The Global Catalogue of Microorganisms (GCM) 10K type strain sequencing project: providing services to taxonomists for standard genome sequencing and annotation.</title>
        <authorList>
            <consortium name="The Broad Institute Genomics Platform"/>
            <consortium name="The Broad Institute Genome Sequencing Center for Infectious Disease"/>
            <person name="Wu L."/>
            <person name="Ma J."/>
        </authorList>
    </citation>
    <scope>NUCLEOTIDE SEQUENCE [LARGE SCALE GENOMIC DNA]</scope>
    <source>
        <strain evidence="5">JCM 16703</strain>
    </source>
</reference>
<dbReference type="SUPFAM" id="SSF55729">
    <property type="entry name" value="Acyl-CoA N-acyltransferases (Nat)"/>
    <property type="match status" value="1"/>
</dbReference>
<dbReference type="InterPro" id="IPR013653">
    <property type="entry name" value="GCN5-like_dom"/>
</dbReference>
<dbReference type="InterPro" id="IPR050832">
    <property type="entry name" value="Bact_Acetyltransf"/>
</dbReference>
<feature type="domain" description="N-acetyltransferase" evidence="3">
    <location>
        <begin position="8"/>
        <end position="158"/>
    </location>
</feature>
<gene>
    <name evidence="4" type="ORF">GCM10022215_30980</name>
</gene>
<dbReference type="Pfam" id="PF08445">
    <property type="entry name" value="FR47"/>
    <property type="match status" value="1"/>
</dbReference>
<evidence type="ECO:0000256" key="1">
    <source>
        <dbReference type="ARBA" id="ARBA00022679"/>
    </source>
</evidence>
<dbReference type="RefSeq" id="WP_344734365.1">
    <property type="nucleotide sequence ID" value="NZ_BAAAZH010000024.1"/>
</dbReference>
<keyword evidence="5" id="KW-1185">Reference proteome</keyword>
<dbReference type="EMBL" id="BAAAZH010000024">
    <property type="protein sequence ID" value="GAA4123888.1"/>
    <property type="molecule type" value="Genomic_DNA"/>
</dbReference>
<dbReference type="PANTHER" id="PTHR43877">
    <property type="entry name" value="AMINOALKYLPHOSPHONATE N-ACETYLTRANSFERASE-RELATED-RELATED"/>
    <property type="match status" value="1"/>
</dbReference>
<evidence type="ECO:0000256" key="2">
    <source>
        <dbReference type="ARBA" id="ARBA00023315"/>
    </source>
</evidence>
<dbReference type="CDD" id="cd04301">
    <property type="entry name" value="NAT_SF"/>
    <property type="match status" value="1"/>
</dbReference>